<comment type="subcellular location">
    <subcellularLocation>
        <location evidence="1">Cell membrane</location>
        <topology evidence="1">Multi-pass membrane protein</topology>
    </subcellularLocation>
</comment>
<evidence type="ECO:0000256" key="6">
    <source>
        <dbReference type="ARBA" id="ARBA00022989"/>
    </source>
</evidence>
<evidence type="ECO:0000256" key="3">
    <source>
        <dbReference type="ARBA" id="ARBA00022448"/>
    </source>
</evidence>
<sequence length="744" mass="82239">MVERSRLLRWVREGANTDVFDRSTSLASIGCFASTIGAAAAEPGDREKDFFLQGLRRASSLSEGKSPDIAMNVAVVHSTPEEIKAEQILDDVEQRAEFWCSLVGRKVFIHGAAHRFMRARTTSFNEEFEDVRENVLEGLFDLTSERVTQLFSRMRSQSHDGNSVSLIALRQGLVKCGLPELDDEALNRVVEEVSKARRQRSPSRGGSWRGVTLVEFEAILSRLKLAQLLTGTCPLPLDADTLGQRRVLLGKAHVSGRLLVVDYNTHDAKKLEVDPSKTKECREFFFGHRSRPRTPADPPIVRWVHMQGVDLHMLLALTVKYSLHPLGVEDLIEQCPTKIDRYGNHYFAAIEQLILASQGDGSEPVRVHGRHVTVHCSGPPLFDTILTVTEPDHDEKEDWPGGSQRDLTGVGDAWVERLTERLEAAHSRLRERRADFLMYQILDLSSDELVKVTRAYTSRLSRLEEQPHITAKGLLADWLQEVQLAQQQLTVVTRRVRGLQRLMRRVIEDPDLTAGLTGYVHDVRDHIDEAYEEAAYLQEKCRSILESSERVLERHHNYCRERADDRLNNMVFVLTVATAIFAPVQFMAGVYGMNFVHSGGPLDGKPSIPELTWEHGYFYFWLGVVGYLFASSVFAKSLYRSFAQKRKEDLKKLAGRPTTTTRLVAAPGVVGPAGCAGTSPGTGTGNANSRATAPAAVLAGAMIAAPAAAPGSAPEAAGAAEFAMSGADILALPSPPSLSQNGYG</sequence>
<reference evidence="9" key="1">
    <citation type="journal article" date="2014" name="Eukaryot. Cell">
        <title>Endosymbiotic gene transfer in tertiary plastid-containing dinoflagellates.</title>
        <authorList>
            <person name="Burki F."/>
            <person name="Imanian B."/>
            <person name="Hehenberger E."/>
            <person name="Hirakawa Y."/>
            <person name="Maruyama S."/>
            <person name="Keeling P.J."/>
        </authorList>
    </citation>
    <scope>NUCLEOTIDE SEQUENCE</scope>
</reference>
<dbReference type="GO" id="GO:0050897">
    <property type="term" value="F:cobalt ion binding"/>
    <property type="evidence" value="ECO:0007669"/>
    <property type="project" value="TreeGrafter"/>
</dbReference>
<feature type="non-terminal residue" evidence="9">
    <location>
        <position position="744"/>
    </location>
</feature>
<keyword evidence="5 8" id="KW-0812">Transmembrane</keyword>
<evidence type="ECO:0000256" key="5">
    <source>
        <dbReference type="ARBA" id="ARBA00022692"/>
    </source>
</evidence>
<dbReference type="SUPFAM" id="SSF143865">
    <property type="entry name" value="CorA soluble domain-like"/>
    <property type="match status" value="1"/>
</dbReference>
<dbReference type="PANTHER" id="PTHR46494">
    <property type="entry name" value="CORA FAMILY METAL ION TRANSPORTER (EUROFUNG)"/>
    <property type="match status" value="1"/>
</dbReference>
<feature type="transmembrane region" description="Helical" evidence="8">
    <location>
        <begin position="616"/>
        <end position="639"/>
    </location>
</feature>
<keyword evidence="7 8" id="KW-0472">Membrane</keyword>
<dbReference type="SUPFAM" id="SSF144083">
    <property type="entry name" value="Magnesium transport protein CorA, transmembrane region"/>
    <property type="match status" value="1"/>
</dbReference>
<accession>W5VND8</accession>
<dbReference type="Pfam" id="PF01544">
    <property type="entry name" value="CorA"/>
    <property type="match status" value="1"/>
</dbReference>
<dbReference type="InterPro" id="IPR045863">
    <property type="entry name" value="CorA_TM1_TM2"/>
</dbReference>
<feature type="transmembrane region" description="Helical" evidence="8">
    <location>
        <begin position="570"/>
        <end position="596"/>
    </location>
</feature>
<comment type="similarity">
    <text evidence="2">Belongs to the CorA metal ion transporter (MIT) (TC 1.A.35) family.</text>
</comment>
<evidence type="ECO:0000256" key="4">
    <source>
        <dbReference type="ARBA" id="ARBA00022475"/>
    </source>
</evidence>
<keyword evidence="6 8" id="KW-1133">Transmembrane helix</keyword>
<dbReference type="GO" id="GO:0000287">
    <property type="term" value="F:magnesium ion binding"/>
    <property type="evidence" value="ECO:0007669"/>
    <property type="project" value="TreeGrafter"/>
</dbReference>
<name>W5VND8_9DINO</name>
<evidence type="ECO:0000256" key="1">
    <source>
        <dbReference type="ARBA" id="ARBA00004651"/>
    </source>
</evidence>
<evidence type="ECO:0000313" key="9">
    <source>
        <dbReference type="EMBL" id="AHH80646.1"/>
    </source>
</evidence>
<dbReference type="GO" id="GO:0015095">
    <property type="term" value="F:magnesium ion transmembrane transporter activity"/>
    <property type="evidence" value="ECO:0007669"/>
    <property type="project" value="TreeGrafter"/>
</dbReference>
<proteinExistence type="evidence at transcript level"/>
<dbReference type="PANTHER" id="PTHR46494:SF1">
    <property type="entry name" value="CORA FAMILY METAL ION TRANSPORTER (EUROFUNG)"/>
    <property type="match status" value="1"/>
</dbReference>
<dbReference type="EMBL" id="KC878022">
    <property type="protein sequence ID" value="AHH80646.1"/>
    <property type="molecule type" value="mRNA"/>
</dbReference>
<organism evidence="9">
    <name type="scientific">Durinskia baltica</name>
    <dbReference type="NCBI Taxonomy" id="59809"/>
    <lineage>
        <taxon>Eukaryota</taxon>
        <taxon>Sar</taxon>
        <taxon>Alveolata</taxon>
        <taxon>Dinophyceae</taxon>
        <taxon>Peridiniales</taxon>
        <taxon>Kryptoperidiniaceae</taxon>
        <taxon>Durinskia</taxon>
    </lineage>
</organism>
<protein>
    <submittedName>
        <fullName evidence="9">CorA metal ion transporter family</fullName>
    </submittedName>
</protein>
<dbReference type="Gene3D" id="1.20.58.340">
    <property type="entry name" value="Magnesium transport protein CorA, transmembrane region"/>
    <property type="match status" value="2"/>
</dbReference>
<dbReference type="GO" id="GO:0015087">
    <property type="term" value="F:cobalt ion transmembrane transporter activity"/>
    <property type="evidence" value="ECO:0007669"/>
    <property type="project" value="TreeGrafter"/>
</dbReference>
<keyword evidence="3" id="KW-0813">Transport</keyword>
<dbReference type="InterPro" id="IPR002523">
    <property type="entry name" value="MgTranspt_CorA/ZnTranspt_ZntB"/>
</dbReference>
<evidence type="ECO:0000256" key="2">
    <source>
        <dbReference type="ARBA" id="ARBA00009765"/>
    </source>
</evidence>
<evidence type="ECO:0000256" key="7">
    <source>
        <dbReference type="ARBA" id="ARBA00023136"/>
    </source>
</evidence>
<dbReference type="GO" id="GO:0005886">
    <property type="term" value="C:plasma membrane"/>
    <property type="evidence" value="ECO:0007669"/>
    <property type="project" value="UniProtKB-SubCell"/>
</dbReference>
<keyword evidence="4" id="KW-1003">Cell membrane</keyword>
<dbReference type="AlphaFoldDB" id="W5VND8"/>
<dbReference type="Gene3D" id="3.30.460.20">
    <property type="entry name" value="CorA soluble domain-like"/>
    <property type="match status" value="1"/>
</dbReference>
<evidence type="ECO:0000256" key="8">
    <source>
        <dbReference type="SAM" id="Phobius"/>
    </source>
</evidence>
<dbReference type="InterPro" id="IPR045861">
    <property type="entry name" value="CorA_cytoplasmic_dom"/>
</dbReference>